<dbReference type="eggNOG" id="ENOG5030RW9">
    <property type="taxonomic scope" value="Bacteria"/>
</dbReference>
<name>A0A0A1ZHJ1_PROMR</name>
<dbReference type="AlphaFoldDB" id="A0A0A1ZHJ1"/>
<dbReference type="SUPFAM" id="SSF57938">
    <property type="entry name" value="DnaJ/Hsp40 cysteine-rich domain"/>
    <property type="match status" value="1"/>
</dbReference>
<organism evidence="1 2">
    <name type="scientific">Prochlorococcus marinus str. GP2</name>
    <dbReference type="NCBI Taxonomy" id="59925"/>
    <lineage>
        <taxon>Bacteria</taxon>
        <taxon>Bacillati</taxon>
        <taxon>Cyanobacteriota</taxon>
        <taxon>Cyanophyceae</taxon>
        <taxon>Synechococcales</taxon>
        <taxon>Prochlorococcaceae</taxon>
        <taxon>Prochlorococcus</taxon>
    </lineage>
</organism>
<dbReference type="STRING" id="59925.EU91_0730"/>
<dbReference type="Proteomes" id="UP000030598">
    <property type="component" value="Unassembled WGS sequence"/>
</dbReference>
<reference evidence="2" key="1">
    <citation type="journal article" date="2014" name="Sci. Data">
        <title>Genomes of diverse isolates of the marine cyanobacterium Prochlorococcus.</title>
        <authorList>
            <person name="Biller S."/>
            <person name="Berube P."/>
            <person name="Thompson J."/>
            <person name="Kelly L."/>
            <person name="Roggensack S."/>
            <person name="Awad L."/>
            <person name="Roache-Johnson K."/>
            <person name="Ding H."/>
            <person name="Giovannoni S.J."/>
            <person name="Moore L.R."/>
            <person name="Chisholm S.W."/>
        </authorList>
    </citation>
    <scope>NUCLEOTIDE SEQUENCE [LARGE SCALE GENOMIC DNA]</scope>
    <source>
        <strain evidence="2">GP2</strain>
    </source>
</reference>
<dbReference type="OrthoDB" id="541056at2"/>
<protein>
    <submittedName>
        <fullName evidence="1">Putative DnaJ central domain (4 repeats)</fullName>
    </submittedName>
</protein>
<proteinExistence type="predicted"/>
<gene>
    <name evidence="1" type="ORF">EU91_0730</name>
</gene>
<dbReference type="EMBL" id="JNAH01000004">
    <property type="protein sequence ID" value="KGF87698.1"/>
    <property type="molecule type" value="Genomic_DNA"/>
</dbReference>
<sequence length="83" mass="9365">MNIQELKVNYKKLLNKAAKANGRKETVSYLNRAAKIKSKIYSNTKVNCFKCNGAGFLRISLDETKTCLSCYGKGFLVKKIQQV</sequence>
<accession>A0A0A1ZHJ1</accession>
<comment type="caution">
    <text evidence="1">The sequence shown here is derived from an EMBL/GenBank/DDBJ whole genome shotgun (WGS) entry which is preliminary data.</text>
</comment>
<evidence type="ECO:0000313" key="1">
    <source>
        <dbReference type="EMBL" id="KGF87698.1"/>
    </source>
</evidence>
<evidence type="ECO:0000313" key="2">
    <source>
        <dbReference type="Proteomes" id="UP000030598"/>
    </source>
</evidence>
<dbReference type="RefSeq" id="WP_032524254.1">
    <property type="nucleotide sequence ID" value="NZ_CP138934.1"/>
</dbReference>
<dbReference type="InterPro" id="IPR036410">
    <property type="entry name" value="HSP_DnaJ_Cys-rich_dom_sf"/>
</dbReference>